<dbReference type="AlphaFoldDB" id="A0A1H7AEB2"/>
<name>A0A1H7AEB2_9BACT</name>
<protein>
    <submittedName>
        <fullName evidence="1">Uncharacterized protein</fullName>
    </submittedName>
</protein>
<keyword evidence="2" id="KW-1185">Reference proteome</keyword>
<evidence type="ECO:0000313" key="1">
    <source>
        <dbReference type="EMBL" id="SEJ62884.1"/>
    </source>
</evidence>
<dbReference type="Proteomes" id="UP000199403">
    <property type="component" value="Unassembled WGS sequence"/>
</dbReference>
<sequence length="45" mass="4931">MQIKIGETVVNGRLLARIKASAYPQFLCFEIAGFLDTNRCAAAKT</sequence>
<evidence type="ECO:0000313" key="2">
    <source>
        <dbReference type="Proteomes" id="UP000199403"/>
    </source>
</evidence>
<organism evidence="1 2">
    <name type="scientific">Cyclobacterium xiamenense</name>
    <dbReference type="NCBI Taxonomy" id="1297121"/>
    <lineage>
        <taxon>Bacteria</taxon>
        <taxon>Pseudomonadati</taxon>
        <taxon>Bacteroidota</taxon>
        <taxon>Cytophagia</taxon>
        <taxon>Cytophagales</taxon>
        <taxon>Cyclobacteriaceae</taxon>
        <taxon>Cyclobacterium</taxon>
    </lineage>
</organism>
<dbReference type="STRING" id="1416801.SAMN05192553_106176"/>
<dbReference type="EMBL" id="FNZH01000006">
    <property type="protein sequence ID" value="SEJ62884.1"/>
    <property type="molecule type" value="Genomic_DNA"/>
</dbReference>
<proteinExistence type="predicted"/>
<reference evidence="2" key="1">
    <citation type="submission" date="2016-10" db="EMBL/GenBank/DDBJ databases">
        <authorList>
            <person name="Varghese N."/>
            <person name="Submissions S."/>
        </authorList>
    </citation>
    <scope>NUCLEOTIDE SEQUENCE [LARGE SCALE GENOMIC DNA]</scope>
    <source>
        <strain evidence="2">IBRC-M 10761</strain>
    </source>
</reference>
<gene>
    <name evidence="1" type="ORF">SAMN05192553_106176</name>
</gene>
<accession>A0A1H7AEB2</accession>